<protein>
    <submittedName>
        <fullName evidence="1">Uncharacterized protein</fullName>
    </submittedName>
</protein>
<reference evidence="1" key="1">
    <citation type="submission" date="2021-06" db="EMBL/GenBank/DDBJ databases">
        <authorList>
            <person name="Rolland C."/>
        </authorList>
    </citation>
    <scope>NUCLEOTIDE SEQUENCE</scope>
    <source>
        <strain evidence="1">347.936635</strain>
    </source>
</reference>
<proteinExistence type="predicted"/>
<name>A0A8F8PK73_9VIRU</name>
<dbReference type="EMBL" id="MZ420154">
    <property type="protein sequence ID" value="QYA18456.1"/>
    <property type="molecule type" value="Genomic_DNA"/>
</dbReference>
<evidence type="ECO:0000313" key="1">
    <source>
        <dbReference type="EMBL" id="QYA18456.1"/>
    </source>
</evidence>
<organism evidence="1">
    <name type="scientific">Clandestinovirus</name>
    <dbReference type="NCBI Taxonomy" id="2831644"/>
    <lineage>
        <taxon>Viruses</taxon>
    </lineage>
</organism>
<accession>A0A8F8PK73</accession>
<sequence length="121" mass="13840">MNETEVVKVVSNIKSSVLGVPIGIQVHRDKIHGHRLYIQAYYDAPCTKTQTIQRWTGRKWYLSSHMTDDEVVKTAWCAVEAAVKHEAMEGFTYAGKIVFNPHVHYSHLIAISDKEIFRAKL</sequence>
<gene>
    <name evidence="1" type="ORF">KOM_12_187</name>
</gene>